<dbReference type="InterPro" id="IPR051446">
    <property type="entry name" value="HTH_trans_reg/aminotransferase"/>
</dbReference>
<evidence type="ECO:0000256" key="2">
    <source>
        <dbReference type="ARBA" id="ARBA00021531"/>
    </source>
</evidence>
<dbReference type="InterPro" id="IPR015424">
    <property type="entry name" value="PyrdxlP-dep_Trfase"/>
</dbReference>
<dbReference type="InterPro" id="IPR036388">
    <property type="entry name" value="WH-like_DNA-bd_sf"/>
</dbReference>
<evidence type="ECO:0000313" key="9">
    <source>
        <dbReference type="Proteomes" id="UP001165395"/>
    </source>
</evidence>
<keyword evidence="5" id="KW-0238">DNA-binding</keyword>
<gene>
    <name evidence="8" type="ORF">LIN78_07335</name>
</gene>
<dbReference type="Gene3D" id="3.40.640.10">
    <property type="entry name" value="Type I PLP-dependent aspartate aminotransferase-like (Major domain)"/>
    <property type="match status" value="1"/>
</dbReference>
<evidence type="ECO:0000256" key="6">
    <source>
        <dbReference type="ARBA" id="ARBA00023163"/>
    </source>
</evidence>
<accession>A0ABS8D5W2</accession>
<name>A0ABS8D5W2_9NEIS</name>
<dbReference type="Gene3D" id="3.90.1150.10">
    <property type="entry name" value="Aspartate Aminotransferase, domain 1"/>
    <property type="match status" value="1"/>
</dbReference>
<dbReference type="InterPro" id="IPR036390">
    <property type="entry name" value="WH_DNA-bd_sf"/>
</dbReference>
<keyword evidence="8" id="KW-0808">Transferase</keyword>
<organism evidence="8 9">
    <name type="scientific">Leeia speluncae</name>
    <dbReference type="NCBI Taxonomy" id="2884804"/>
    <lineage>
        <taxon>Bacteria</taxon>
        <taxon>Pseudomonadati</taxon>
        <taxon>Pseudomonadota</taxon>
        <taxon>Betaproteobacteria</taxon>
        <taxon>Neisseriales</taxon>
        <taxon>Leeiaceae</taxon>
        <taxon>Leeia</taxon>
    </lineage>
</organism>
<dbReference type="InterPro" id="IPR004839">
    <property type="entry name" value="Aminotransferase_I/II_large"/>
</dbReference>
<proteinExistence type="inferred from homology"/>
<evidence type="ECO:0000256" key="1">
    <source>
        <dbReference type="ARBA" id="ARBA00005384"/>
    </source>
</evidence>
<evidence type="ECO:0000256" key="3">
    <source>
        <dbReference type="ARBA" id="ARBA00022898"/>
    </source>
</evidence>
<protein>
    <recommendedName>
        <fullName evidence="2">Putative 8-amino-7-oxononanoate synthase</fullName>
    </recommendedName>
</protein>
<dbReference type="Pfam" id="PF00392">
    <property type="entry name" value="GntR"/>
    <property type="match status" value="1"/>
</dbReference>
<dbReference type="InterPro" id="IPR015421">
    <property type="entry name" value="PyrdxlP-dep_Trfase_major"/>
</dbReference>
<dbReference type="InterPro" id="IPR000524">
    <property type="entry name" value="Tscrpt_reg_HTH_GntR"/>
</dbReference>
<keyword evidence="3" id="KW-0663">Pyridoxal phosphate</keyword>
<evidence type="ECO:0000313" key="8">
    <source>
        <dbReference type="EMBL" id="MCB6183356.1"/>
    </source>
</evidence>
<feature type="domain" description="HTH gntR-type" evidence="7">
    <location>
        <begin position="8"/>
        <end position="76"/>
    </location>
</feature>
<evidence type="ECO:0000256" key="5">
    <source>
        <dbReference type="ARBA" id="ARBA00023125"/>
    </source>
</evidence>
<evidence type="ECO:0000259" key="7">
    <source>
        <dbReference type="PROSITE" id="PS50949"/>
    </source>
</evidence>
<comment type="similarity">
    <text evidence="1">In the C-terminal section; belongs to the class-I pyridoxal-phosphate-dependent aminotransferase family.</text>
</comment>
<dbReference type="RefSeq" id="WP_227180041.1">
    <property type="nucleotide sequence ID" value="NZ_JAJBZT010000003.1"/>
</dbReference>
<dbReference type="SUPFAM" id="SSF46785">
    <property type="entry name" value="Winged helix' DNA-binding domain"/>
    <property type="match status" value="1"/>
</dbReference>
<reference evidence="8" key="1">
    <citation type="submission" date="2021-10" db="EMBL/GenBank/DDBJ databases">
        <title>The complete genome sequence of Leeia sp. TBRC 13508.</title>
        <authorList>
            <person name="Charoenyingcharoen P."/>
            <person name="Yukphan P."/>
        </authorList>
    </citation>
    <scope>NUCLEOTIDE SEQUENCE</scope>
    <source>
        <strain evidence="8">TBRC 13508</strain>
    </source>
</reference>
<dbReference type="PROSITE" id="PS50949">
    <property type="entry name" value="HTH_GNTR"/>
    <property type="match status" value="1"/>
</dbReference>
<dbReference type="SMART" id="SM00345">
    <property type="entry name" value="HTH_GNTR"/>
    <property type="match status" value="1"/>
</dbReference>
<dbReference type="SUPFAM" id="SSF53383">
    <property type="entry name" value="PLP-dependent transferases"/>
    <property type="match status" value="1"/>
</dbReference>
<dbReference type="GO" id="GO:0008483">
    <property type="term" value="F:transaminase activity"/>
    <property type="evidence" value="ECO:0007669"/>
    <property type="project" value="UniProtKB-KW"/>
</dbReference>
<dbReference type="CDD" id="cd00609">
    <property type="entry name" value="AAT_like"/>
    <property type="match status" value="1"/>
</dbReference>
<keyword evidence="6" id="KW-0804">Transcription</keyword>
<sequence>MPASDKETAKYLQLVATIGLQIQQGVLKAGDALLSVRAARKAYQLSPSTIMQAYYLLESQGVIEARPRSGYYVCQTRPRKLASPSVTTPVNTASELTVSDFIFQILDSVRDPSFVPLGSSFPDPASYPLSQLGRFLSKAAKQLTPSDTLQHLSPGYDALRRQIALRYLRLGATVSLDEIVVVSGAMEGISIALQAVTKPGDLVAIESPAFYGGLQAIERLGLKAIEVPTDPETGVSIEALANVLAEHPVKACLFMLNHQNPMGGVVPKPARQALLQLLAQYDLPLIEDDVYAELYHPNTTPICTKADDDAHRVIHVGSFAKSLAPGYRLGWVAAGRYAEAIRRIKLASSISTSLPIQMAIADYLETGNYDRHLRQLRATFFQNYLRLIEAIATHFPVGTKVSMPTGGYFLWVELPDDILALSLYERALAAGISIAPGPIFSVDGSYRHCIRLNFAYVDEAIEHHIAQLAVLMSA</sequence>
<dbReference type="PANTHER" id="PTHR46577:SF2">
    <property type="entry name" value="TRANSCRIPTIONAL REGULATORY PROTEIN"/>
    <property type="match status" value="1"/>
</dbReference>
<keyword evidence="8" id="KW-0032">Aminotransferase</keyword>
<dbReference type="Gene3D" id="1.10.10.10">
    <property type="entry name" value="Winged helix-like DNA-binding domain superfamily/Winged helix DNA-binding domain"/>
    <property type="match status" value="1"/>
</dbReference>
<dbReference type="EMBL" id="JAJBZT010000003">
    <property type="protein sequence ID" value="MCB6183356.1"/>
    <property type="molecule type" value="Genomic_DNA"/>
</dbReference>
<comment type="caution">
    <text evidence="8">The sequence shown here is derived from an EMBL/GenBank/DDBJ whole genome shotgun (WGS) entry which is preliminary data.</text>
</comment>
<dbReference type="Proteomes" id="UP001165395">
    <property type="component" value="Unassembled WGS sequence"/>
</dbReference>
<dbReference type="PANTHER" id="PTHR46577">
    <property type="entry name" value="HTH-TYPE TRANSCRIPTIONAL REGULATORY PROTEIN GABR"/>
    <property type="match status" value="1"/>
</dbReference>
<keyword evidence="9" id="KW-1185">Reference proteome</keyword>
<dbReference type="InterPro" id="IPR015422">
    <property type="entry name" value="PyrdxlP-dep_Trfase_small"/>
</dbReference>
<evidence type="ECO:0000256" key="4">
    <source>
        <dbReference type="ARBA" id="ARBA00023015"/>
    </source>
</evidence>
<dbReference type="Pfam" id="PF00155">
    <property type="entry name" value="Aminotran_1_2"/>
    <property type="match status" value="1"/>
</dbReference>
<dbReference type="CDD" id="cd07377">
    <property type="entry name" value="WHTH_GntR"/>
    <property type="match status" value="1"/>
</dbReference>
<keyword evidence="4" id="KW-0805">Transcription regulation</keyword>